<feature type="coiled-coil region" evidence="1">
    <location>
        <begin position="245"/>
        <end position="357"/>
    </location>
</feature>
<keyword evidence="4" id="KW-1185">Reference proteome</keyword>
<evidence type="ECO:0000313" key="3">
    <source>
        <dbReference type="EMBL" id="OMJ92983.1"/>
    </source>
</evidence>
<dbReference type="Proteomes" id="UP000187209">
    <property type="component" value="Unassembled WGS sequence"/>
</dbReference>
<organism evidence="3 4">
    <name type="scientific">Stentor coeruleus</name>
    <dbReference type="NCBI Taxonomy" id="5963"/>
    <lineage>
        <taxon>Eukaryota</taxon>
        <taxon>Sar</taxon>
        <taxon>Alveolata</taxon>
        <taxon>Ciliophora</taxon>
        <taxon>Postciliodesmatophora</taxon>
        <taxon>Heterotrichea</taxon>
        <taxon>Heterotrichida</taxon>
        <taxon>Stentoridae</taxon>
        <taxon>Stentor</taxon>
    </lineage>
</organism>
<comment type="caution">
    <text evidence="3">The sequence shown here is derived from an EMBL/GenBank/DDBJ whole genome shotgun (WGS) entry which is preliminary data.</text>
</comment>
<keyword evidence="1" id="KW-0175">Coiled coil</keyword>
<evidence type="ECO:0000313" key="4">
    <source>
        <dbReference type="Proteomes" id="UP000187209"/>
    </source>
</evidence>
<feature type="region of interest" description="Disordered" evidence="2">
    <location>
        <begin position="34"/>
        <end position="55"/>
    </location>
</feature>
<reference evidence="3 4" key="1">
    <citation type="submission" date="2016-11" db="EMBL/GenBank/DDBJ databases">
        <title>The macronuclear genome of Stentor coeruleus: a giant cell with tiny introns.</title>
        <authorList>
            <person name="Slabodnick M."/>
            <person name="Ruby J.G."/>
            <person name="Reiff S.B."/>
            <person name="Swart E.C."/>
            <person name="Gosai S."/>
            <person name="Prabakaran S."/>
            <person name="Witkowska E."/>
            <person name="Larue G.E."/>
            <person name="Fisher S."/>
            <person name="Freeman R.M."/>
            <person name="Gunawardena J."/>
            <person name="Chu W."/>
            <person name="Stover N.A."/>
            <person name="Gregory B.D."/>
            <person name="Nowacki M."/>
            <person name="Derisi J."/>
            <person name="Roy S.W."/>
            <person name="Marshall W.F."/>
            <person name="Sood P."/>
        </authorList>
    </citation>
    <scope>NUCLEOTIDE SEQUENCE [LARGE SCALE GENOMIC DNA]</scope>
    <source>
        <strain evidence="3">WM001</strain>
    </source>
</reference>
<dbReference type="EMBL" id="MPUH01000050">
    <property type="protein sequence ID" value="OMJ92983.1"/>
    <property type="molecule type" value="Genomic_DNA"/>
</dbReference>
<accession>A0A1R2CVH6</accession>
<evidence type="ECO:0000256" key="2">
    <source>
        <dbReference type="SAM" id="MobiDB-lite"/>
    </source>
</evidence>
<evidence type="ECO:0000256" key="1">
    <source>
        <dbReference type="SAM" id="Coils"/>
    </source>
</evidence>
<name>A0A1R2CVH6_9CILI</name>
<protein>
    <submittedName>
        <fullName evidence="3">Uncharacterized protein</fullName>
    </submittedName>
</protein>
<sequence>MESPADKKSKLKADTDHKIIKVFANTQFTRQRRVQDRNKSGSILHPQSEISCSPESKPQIIQQNPFKDFCAELGSKLNLSLQTHTINDLVNSLSKKMNNIINCTIQDLHEGVRILLDIIEKYEKSFRKTGKLLLGSHEFILKINGKDMAITSKDKIAGFLNKDWLSYTEKLPTINNLPNSIIKMCEEYEESMLLSYNEKTQTPTLINSCRKINYTSQCAIEMQLALLKQSKNDQVKLKNDLEWQNTELKIAKSTMKHKKNELQDEINYLKSKRIDMVNEWIKAEKESEKVNKKKDVLEKVLEKLNRFFEEIEEEGRGKVELVQKQSEEKGSGVEKEIEELEVKLRELDKMLRKCSKDEMDQINTQIYRVKTKISGLKSISAINGVMNMRKNAKNAMNNLNRVYSIDHVKSKTPIKRYSATQNSPISEKNENVVSSVVRGTLTCNSYNSTLKTDRSSSVDCELEDTKPVDFEKTLCMRGVDRLNASPKKDSKPENFYINIFKKKPIQDIKKIQDFKKSLPLDINTIQMTDSRDDIEKMRHNAIEKELEYDMKLKDLKMQKIKLQEERGRIMAKIYNLKHYLQECCDEISQD</sequence>
<proteinExistence type="predicted"/>
<gene>
    <name evidence="3" type="ORF">SteCoe_4060</name>
</gene>
<dbReference type="AlphaFoldDB" id="A0A1R2CVH6"/>